<feature type="domain" description="Integrase zinc-binding" evidence="3">
    <location>
        <begin position="66"/>
        <end position="121"/>
    </location>
</feature>
<evidence type="ECO:0000313" key="4">
    <source>
        <dbReference type="EMBL" id="RXN16003.1"/>
    </source>
</evidence>
<organism evidence="4 5">
    <name type="scientific">Labeo rohita</name>
    <name type="common">Indian major carp</name>
    <name type="synonym">Cyprinus rohita</name>
    <dbReference type="NCBI Taxonomy" id="84645"/>
    <lineage>
        <taxon>Eukaryota</taxon>
        <taxon>Metazoa</taxon>
        <taxon>Chordata</taxon>
        <taxon>Craniata</taxon>
        <taxon>Vertebrata</taxon>
        <taxon>Euteleostomi</taxon>
        <taxon>Actinopterygii</taxon>
        <taxon>Neopterygii</taxon>
        <taxon>Teleostei</taxon>
        <taxon>Ostariophysi</taxon>
        <taxon>Cypriniformes</taxon>
        <taxon>Cyprinidae</taxon>
        <taxon>Labeoninae</taxon>
        <taxon>Labeonini</taxon>
        <taxon>Labeo</taxon>
    </lineage>
</organism>
<dbReference type="STRING" id="84645.A0A498M813"/>
<protein>
    <recommendedName>
        <fullName evidence="1">Gypsy retrotransposon integrase-like protein 1</fullName>
    </recommendedName>
</protein>
<name>A0A498M813_LABRO</name>
<evidence type="ECO:0000313" key="5">
    <source>
        <dbReference type="Proteomes" id="UP000290572"/>
    </source>
</evidence>
<evidence type="ECO:0000259" key="3">
    <source>
        <dbReference type="Pfam" id="PF17921"/>
    </source>
</evidence>
<keyword evidence="5" id="KW-1185">Reference proteome</keyword>
<feature type="region of interest" description="Disordered" evidence="2">
    <location>
        <begin position="262"/>
        <end position="288"/>
    </location>
</feature>
<gene>
    <name evidence="4" type="ORF">ROHU_027809</name>
</gene>
<dbReference type="EMBL" id="QBIY01012814">
    <property type="protein sequence ID" value="RXN16003.1"/>
    <property type="molecule type" value="Genomic_DNA"/>
</dbReference>
<evidence type="ECO:0000256" key="2">
    <source>
        <dbReference type="SAM" id="MobiDB-lite"/>
    </source>
</evidence>
<dbReference type="GO" id="GO:0003676">
    <property type="term" value="F:nucleic acid binding"/>
    <property type="evidence" value="ECO:0007669"/>
    <property type="project" value="InterPro"/>
</dbReference>
<dbReference type="SUPFAM" id="SSF53098">
    <property type="entry name" value="Ribonuclease H-like"/>
    <property type="match status" value="1"/>
</dbReference>
<dbReference type="PANTHER" id="PTHR47266">
    <property type="entry name" value="ENDONUCLEASE-RELATED"/>
    <property type="match status" value="1"/>
</dbReference>
<dbReference type="InterPro" id="IPR052160">
    <property type="entry name" value="Gypsy_RT_Integrase-like"/>
</dbReference>
<dbReference type="Gene3D" id="1.10.340.70">
    <property type="match status" value="1"/>
</dbReference>
<sequence length="446" mass="50512">MEPSKVQEIKNFLQNNQCPDSCSSKERYYIKRRCENFTLKDGELHYICRRKKDKSQHLAKVVLLPKEAHNIFMEFHAGPLGGHCGVERTHNAIILRFYWPGMEQDIHKWIAQCPQCQTRRKSIKEKKAYNPITVTEPLELLGMDLIGKLTPTENGHQYICVMVDYFTKWSLTKMVGENPSSWDIHLSATVFALRTKKQITAKFSPYYLMFGREARYPCEVPKDYEICHGKVEAMVATEQLSEGLSDRRETMEAVKKNILNSQDKVRKRKMERGQEDNFVVGDKSSSSSCQSLSSSCQSSSSSCQSSSCQSSSSYQSTSCQFSTSASTQNSCSPDTFHASTYSAEHVINDIWQGKKQQVLWSKIGAYKLFTNNMMDLAPGKQLESEMTFLNCAIVVEIGTKTKLTNGLNVLTVEGGTTGTVWADPLQLANIPVLHAFNAFFLYHIKK</sequence>
<dbReference type="FunFam" id="1.10.340.70:FF:000001">
    <property type="entry name" value="Retrovirus-related Pol polyprotein from transposon gypsy-like Protein"/>
    <property type="match status" value="1"/>
</dbReference>
<dbReference type="InterPro" id="IPR036397">
    <property type="entry name" value="RNaseH_sf"/>
</dbReference>
<dbReference type="AlphaFoldDB" id="A0A498M813"/>
<reference evidence="4 5" key="1">
    <citation type="submission" date="2018-03" db="EMBL/GenBank/DDBJ databases">
        <title>Draft genome sequence of Rohu Carp (Labeo rohita).</title>
        <authorList>
            <person name="Das P."/>
            <person name="Kushwaha B."/>
            <person name="Joshi C.G."/>
            <person name="Kumar D."/>
            <person name="Nagpure N.S."/>
            <person name="Sahoo L."/>
            <person name="Das S.P."/>
            <person name="Bit A."/>
            <person name="Patnaik S."/>
            <person name="Meher P.K."/>
            <person name="Jayasankar P."/>
            <person name="Koringa P.G."/>
            <person name="Patel N.V."/>
            <person name="Hinsu A.T."/>
            <person name="Kumar R."/>
            <person name="Pandey M."/>
            <person name="Agarwal S."/>
            <person name="Srivastava S."/>
            <person name="Singh M."/>
            <person name="Iquebal M.A."/>
            <person name="Jaiswal S."/>
            <person name="Angadi U.B."/>
            <person name="Kumar N."/>
            <person name="Raza M."/>
            <person name="Shah T.M."/>
            <person name="Rai A."/>
            <person name="Jena J.K."/>
        </authorList>
    </citation>
    <scope>NUCLEOTIDE SEQUENCE [LARGE SCALE GENOMIC DNA]</scope>
    <source>
        <strain evidence="4">DASCIFA01</strain>
        <tissue evidence="4">Testis</tissue>
    </source>
</reference>
<comment type="caution">
    <text evidence="4">The sequence shown here is derived from an EMBL/GenBank/DDBJ whole genome shotgun (WGS) entry which is preliminary data.</text>
</comment>
<accession>A0A498M813</accession>
<dbReference type="Pfam" id="PF17921">
    <property type="entry name" value="Integrase_H2C2"/>
    <property type="match status" value="1"/>
</dbReference>
<dbReference type="InterPro" id="IPR041588">
    <property type="entry name" value="Integrase_H2C2"/>
</dbReference>
<dbReference type="Gene3D" id="3.30.420.10">
    <property type="entry name" value="Ribonuclease H-like superfamily/Ribonuclease H"/>
    <property type="match status" value="2"/>
</dbReference>
<proteinExistence type="predicted"/>
<dbReference type="Proteomes" id="UP000290572">
    <property type="component" value="Unassembled WGS sequence"/>
</dbReference>
<dbReference type="InterPro" id="IPR012337">
    <property type="entry name" value="RNaseH-like_sf"/>
</dbReference>
<evidence type="ECO:0000256" key="1">
    <source>
        <dbReference type="ARBA" id="ARBA00039658"/>
    </source>
</evidence>